<organism evidence="19 20">
    <name type="scientific">Aphanothece hegewaldii CCALA 016</name>
    <dbReference type="NCBI Taxonomy" id="2107694"/>
    <lineage>
        <taxon>Bacteria</taxon>
        <taxon>Bacillati</taxon>
        <taxon>Cyanobacteriota</taxon>
        <taxon>Cyanophyceae</taxon>
        <taxon>Oscillatoriophycideae</taxon>
        <taxon>Chroococcales</taxon>
        <taxon>Aphanothecaceae</taxon>
        <taxon>Aphanothece</taxon>
    </lineage>
</organism>
<keyword evidence="19" id="KW-0675">Receptor</keyword>
<evidence type="ECO:0000259" key="16">
    <source>
        <dbReference type="Pfam" id="PF00593"/>
    </source>
</evidence>
<dbReference type="Gene3D" id="2.40.170.20">
    <property type="entry name" value="TonB-dependent receptor, beta-barrel domain"/>
    <property type="match status" value="1"/>
</dbReference>
<evidence type="ECO:0000259" key="17">
    <source>
        <dbReference type="Pfam" id="PF07715"/>
    </source>
</evidence>
<evidence type="ECO:0000256" key="15">
    <source>
        <dbReference type="SAM" id="SignalP"/>
    </source>
</evidence>
<dbReference type="PANTHER" id="PTHR32552:SF68">
    <property type="entry name" value="FERRICHROME OUTER MEMBRANE TRANSPORTER_PHAGE RECEPTOR"/>
    <property type="match status" value="1"/>
</dbReference>
<evidence type="ECO:0000256" key="4">
    <source>
        <dbReference type="ARBA" id="ARBA00022452"/>
    </source>
</evidence>
<keyword evidence="4 13" id="KW-1134">Transmembrane beta strand</keyword>
<dbReference type="GO" id="GO:0009279">
    <property type="term" value="C:cell outer membrane"/>
    <property type="evidence" value="ECO:0007669"/>
    <property type="project" value="UniProtKB-SubCell"/>
</dbReference>
<evidence type="ECO:0000256" key="7">
    <source>
        <dbReference type="ARBA" id="ARBA00022729"/>
    </source>
</evidence>
<dbReference type="GO" id="GO:0015891">
    <property type="term" value="P:siderophore transport"/>
    <property type="evidence" value="ECO:0007669"/>
    <property type="project" value="InterPro"/>
</dbReference>
<dbReference type="Proteomes" id="UP000239001">
    <property type="component" value="Unassembled WGS sequence"/>
</dbReference>
<keyword evidence="10 14" id="KW-0798">TonB box</keyword>
<dbReference type="NCBIfam" id="TIGR01783">
    <property type="entry name" value="TonB-siderophor"/>
    <property type="match status" value="1"/>
</dbReference>
<keyword evidence="3 13" id="KW-0813">Transport</keyword>
<dbReference type="AlphaFoldDB" id="A0A2T1LY91"/>
<evidence type="ECO:0000256" key="14">
    <source>
        <dbReference type="RuleBase" id="RU003357"/>
    </source>
</evidence>
<dbReference type="SUPFAM" id="SSF56935">
    <property type="entry name" value="Porins"/>
    <property type="match status" value="1"/>
</dbReference>
<dbReference type="PANTHER" id="PTHR32552">
    <property type="entry name" value="FERRICHROME IRON RECEPTOR-RELATED"/>
    <property type="match status" value="1"/>
</dbReference>
<comment type="caution">
    <text evidence="19">The sequence shown here is derived from an EMBL/GenBank/DDBJ whole genome shotgun (WGS) entry which is preliminary data.</text>
</comment>
<feature type="chain" id="PRO_5015438191" evidence="15">
    <location>
        <begin position="30"/>
        <end position="825"/>
    </location>
</feature>
<evidence type="ECO:0000259" key="18">
    <source>
        <dbReference type="Pfam" id="PF11741"/>
    </source>
</evidence>
<dbReference type="RefSeq" id="WP_106456843.1">
    <property type="nucleotide sequence ID" value="NZ_PXOH01000009.1"/>
</dbReference>
<evidence type="ECO:0000313" key="20">
    <source>
        <dbReference type="Proteomes" id="UP000239001"/>
    </source>
</evidence>
<dbReference type="Pfam" id="PF00593">
    <property type="entry name" value="TonB_dep_Rec_b-barrel"/>
    <property type="match status" value="1"/>
</dbReference>
<feature type="domain" description="AMIN" evidence="18">
    <location>
        <begin position="40"/>
        <end position="136"/>
    </location>
</feature>
<protein>
    <submittedName>
        <fullName evidence="19">TonB-dependent siderophore receptor</fullName>
    </submittedName>
</protein>
<evidence type="ECO:0000256" key="13">
    <source>
        <dbReference type="PROSITE-ProRule" id="PRU01360"/>
    </source>
</evidence>
<proteinExistence type="inferred from homology"/>
<evidence type="ECO:0000256" key="9">
    <source>
        <dbReference type="ARBA" id="ARBA00023065"/>
    </source>
</evidence>
<keyword evidence="9" id="KW-0406">Ion transport</keyword>
<dbReference type="GO" id="GO:0038023">
    <property type="term" value="F:signaling receptor activity"/>
    <property type="evidence" value="ECO:0007669"/>
    <property type="project" value="InterPro"/>
</dbReference>
<sequence>MKRNKLELFFPSLWLTGAISVCVSQPAWAQVIQITQVTEIRLETTENGLDLIVQTGNSSIAPLTQTRSGNTLLIELKNAQLKLPNGARDFRQNNPLPGINSIQVNQQSNSILITIVGTDTQPVAEVKTNPQGLLISLTKTEEMITEEEEIVIVATQETPPENSYAPPQEASVSRDGTSILNTPQDIDVVPGQVIQDQNNATVSESLRNVSGVTSGRVSTSSLSLTPVIRGFESSNILRNGLRDETQRFFGGITTNVERIEVLKGPASILFGQGNLGGTVNLVTKQPLSDPLYRIEFNAGQFNLIRPVIDLGGPLNSDRSILYRLASSYETSDTFQDFERIDRRFIVAPAISIQIAENTKITFEGEYLDAKTNGSGPELPAVGTAVRNPNGQLNIRTNLGEPSLTESESYVTRFAHRFEHQFNEQWSIKNEFLLALGYTPEETGNVFVLPVSLSSDDRTLTRLLADNPSQQTNYILNTSVVGNIQATSWMAHKIFFGIEYAYEENDDKIFFSNLDDIDIFNPVYSPDSVRNRFPFQDYYTTINSWGFYLQDQITFFDKLILVLGGRFDIAEQNFTDRLQEQNNIYRQDNVFSPRVGLIYKPIEIISLYASFGQSFEPVAGQSFTGEFFEPEQGTQYEVGVKAELIPDRLLATLAFYDLTRTNYIDQDPDNAGFQIQIGEQKSRGIELDIVGEILPGWNIIGYYSYTDATITDDKRANLVDNQLTNVPKHAAGVWTTYILQQGILQGLGFGMGVFFEGDQQGDLENTFVLPSYVRADAAIYYRRDQLNLAVNFKNLFDNRYFEGSRNDVRVIPGAPFSVVGTISWEF</sequence>
<name>A0A2T1LY91_9CHRO</name>
<evidence type="ECO:0000256" key="12">
    <source>
        <dbReference type="ARBA" id="ARBA00023237"/>
    </source>
</evidence>
<dbReference type="InterPro" id="IPR012910">
    <property type="entry name" value="Plug_dom"/>
</dbReference>
<gene>
    <name evidence="19" type="ORF">C7H19_10540</name>
</gene>
<dbReference type="OrthoDB" id="427542at2"/>
<dbReference type="InterPro" id="IPR039426">
    <property type="entry name" value="TonB-dep_rcpt-like"/>
</dbReference>
<comment type="subcellular location">
    <subcellularLocation>
        <location evidence="1 13">Cell outer membrane</location>
        <topology evidence="1 13">Multi-pass membrane protein</topology>
    </subcellularLocation>
</comment>
<dbReference type="GO" id="GO:0015344">
    <property type="term" value="F:siderophore uptake transmembrane transporter activity"/>
    <property type="evidence" value="ECO:0007669"/>
    <property type="project" value="TreeGrafter"/>
</dbReference>
<accession>A0A2T1LY91</accession>
<reference evidence="19 20" key="2">
    <citation type="submission" date="2018-03" db="EMBL/GenBank/DDBJ databases">
        <authorList>
            <person name="Keele B.F."/>
        </authorList>
    </citation>
    <scope>NUCLEOTIDE SEQUENCE [LARGE SCALE GENOMIC DNA]</scope>
    <source>
        <strain evidence="19 20">CCALA 016</strain>
    </source>
</reference>
<evidence type="ECO:0000256" key="8">
    <source>
        <dbReference type="ARBA" id="ARBA00023004"/>
    </source>
</evidence>
<dbReference type="InterPro" id="IPR021731">
    <property type="entry name" value="AMIN_dom"/>
</dbReference>
<feature type="domain" description="TonB-dependent receptor plug" evidence="17">
    <location>
        <begin position="180"/>
        <end position="278"/>
    </location>
</feature>
<reference evidence="19 20" key="1">
    <citation type="submission" date="2018-03" db="EMBL/GenBank/DDBJ databases">
        <title>The ancient ancestry and fast evolution of plastids.</title>
        <authorList>
            <person name="Moore K.R."/>
            <person name="Magnabosco C."/>
            <person name="Momper L."/>
            <person name="Gold D.A."/>
            <person name="Bosak T."/>
            <person name="Fournier G.P."/>
        </authorList>
    </citation>
    <scope>NUCLEOTIDE SEQUENCE [LARGE SCALE GENOMIC DNA]</scope>
    <source>
        <strain evidence="19 20">CCALA 016</strain>
    </source>
</reference>
<keyword evidence="20" id="KW-1185">Reference proteome</keyword>
<dbReference type="Gene3D" id="2.170.130.10">
    <property type="entry name" value="TonB-dependent receptor, plug domain"/>
    <property type="match status" value="1"/>
</dbReference>
<evidence type="ECO:0000256" key="5">
    <source>
        <dbReference type="ARBA" id="ARBA00022496"/>
    </source>
</evidence>
<evidence type="ECO:0000256" key="1">
    <source>
        <dbReference type="ARBA" id="ARBA00004571"/>
    </source>
</evidence>
<dbReference type="InterPro" id="IPR037066">
    <property type="entry name" value="Plug_dom_sf"/>
</dbReference>
<comment type="similarity">
    <text evidence="2 13 14">Belongs to the TonB-dependent receptor family.</text>
</comment>
<dbReference type="Pfam" id="PF11741">
    <property type="entry name" value="AMIN"/>
    <property type="match status" value="1"/>
</dbReference>
<feature type="signal peptide" evidence="15">
    <location>
        <begin position="1"/>
        <end position="29"/>
    </location>
</feature>
<keyword evidence="6 13" id="KW-0812">Transmembrane</keyword>
<keyword evidence="8" id="KW-0408">Iron</keyword>
<evidence type="ECO:0000256" key="10">
    <source>
        <dbReference type="ARBA" id="ARBA00023077"/>
    </source>
</evidence>
<dbReference type="InterPro" id="IPR036942">
    <property type="entry name" value="Beta-barrel_TonB_sf"/>
</dbReference>
<keyword evidence="5" id="KW-0410">Iron transport</keyword>
<evidence type="ECO:0000256" key="6">
    <source>
        <dbReference type="ARBA" id="ARBA00022692"/>
    </source>
</evidence>
<dbReference type="EMBL" id="PXOH01000009">
    <property type="protein sequence ID" value="PSF37361.1"/>
    <property type="molecule type" value="Genomic_DNA"/>
</dbReference>
<keyword evidence="7 15" id="KW-0732">Signal</keyword>
<keyword evidence="12 13" id="KW-0998">Cell outer membrane</keyword>
<dbReference type="InterPro" id="IPR000531">
    <property type="entry name" value="Beta-barrel_TonB"/>
</dbReference>
<dbReference type="CDD" id="cd01347">
    <property type="entry name" value="ligand_gated_channel"/>
    <property type="match status" value="1"/>
</dbReference>
<dbReference type="InterPro" id="IPR010105">
    <property type="entry name" value="TonB_sidphr_rcpt"/>
</dbReference>
<feature type="domain" description="TonB-dependent receptor-like beta-barrel" evidence="16">
    <location>
        <begin position="355"/>
        <end position="794"/>
    </location>
</feature>
<dbReference type="FunFam" id="2.40.170.20:FF:000005">
    <property type="entry name" value="TonB-dependent siderophore receptor"/>
    <property type="match status" value="1"/>
</dbReference>
<evidence type="ECO:0000256" key="3">
    <source>
        <dbReference type="ARBA" id="ARBA00022448"/>
    </source>
</evidence>
<evidence type="ECO:0000313" key="19">
    <source>
        <dbReference type="EMBL" id="PSF37361.1"/>
    </source>
</evidence>
<evidence type="ECO:0000256" key="11">
    <source>
        <dbReference type="ARBA" id="ARBA00023136"/>
    </source>
</evidence>
<keyword evidence="11 13" id="KW-0472">Membrane</keyword>
<dbReference type="Pfam" id="PF07715">
    <property type="entry name" value="Plug"/>
    <property type="match status" value="1"/>
</dbReference>
<dbReference type="PROSITE" id="PS52016">
    <property type="entry name" value="TONB_DEPENDENT_REC_3"/>
    <property type="match status" value="1"/>
</dbReference>
<evidence type="ECO:0000256" key="2">
    <source>
        <dbReference type="ARBA" id="ARBA00009810"/>
    </source>
</evidence>